<keyword evidence="1 2" id="KW-0728">SH3 domain</keyword>
<evidence type="ECO:0000256" key="1">
    <source>
        <dbReference type="ARBA" id="ARBA00022443"/>
    </source>
</evidence>
<dbReference type="Proteomes" id="UP000054350">
    <property type="component" value="Unassembled WGS sequence"/>
</dbReference>
<name>A0A0L0SYE6_ALLM3</name>
<organism evidence="6 7">
    <name type="scientific">Allomyces macrogynus (strain ATCC 38327)</name>
    <name type="common">Allomyces javanicus var. macrogynus</name>
    <dbReference type="NCBI Taxonomy" id="578462"/>
    <lineage>
        <taxon>Eukaryota</taxon>
        <taxon>Fungi</taxon>
        <taxon>Fungi incertae sedis</taxon>
        <taxon>Blastocladiomycota</taxon>
        <taxon>Blastocladiomycetes</taxon>
        <taxon>Blastocladiales</taxon>
        <taxon>Blastocladiaceae</taxon>
        <taxon>Allomyces</taxon>
    </lineage>
</organism>
<dbReference type="InterPro" id="IPR036028">
    <property type="entry name" value="SH3-like_dom_sf"/>
</dbReference>
<evidence type="ECO:0000313" key="6">
    <source>
        <dbReference type="EMBL" id="KNE67430.1"/>
    </source>
</evidence>
<sequence>MPPPAAQLWSTPALHMLAARQVGAGTTPDAAPAPSSGTDATTTTPTVGGGNAATTTNVPTDSTGRGASAAASATKAAGAMADIPWGAIVLGALVLAIVFGGCMALKKLRTKGQRDQTVRNVRSAALAINAASVDRGHTRTRPGGGGSHEYLLVAAPTVHAGVVPHDTSPAPSHAQVPPPWFHPATSPIKTMPTSPVTIGAPATLSAHRTTPARFSVRSPGRTPRATSTPHKHAAATPVKNPILTSPAKRPVELVTAILPNSSTPMHAVPHSVAMHAYRATNHDELDLAVGDTVRVLKTFNDGWAHAVHGRTGQVGMVPLNILRGMAGAHVPVGSRLDAGANPLGRVLSLERTETGVPVPVMLAPAVRN</sequence>
<dbReference type="PROSITE" id="PS50002">
    <property type="entry name" value="SH3"/>
    <property type="match status" value="1"/>
</dbReference>
<dbReference type="VEuPathDB" id="FungiDB:AMAG_11891"/>
<dbReference type="CDD" id="cd00174">
    <property type="entry name" value="SH3"/>
    <property type="match status" value="1"/>
</dbReference>
<gene>
    <name evidence="6" type="ORF">AMAG_11891</name>
</gene>
<evidence type="ECO:0000259" key="5">
    <source>
        <dbReference type="PROSITE" id="PS50002"/>
    </source>
</evidence>
<evidence type="ECO:0000256" key="3">
    <source>
        <dbReference type="SAM" id="MobiDB-lite"/>
    </source>
</evidence>
<dbReference type="Pfam" id="PF14604">
    <property type="entry name" value="SH3_9"/>
    <property type="match status" value="1"/>
</dbReference>
<reference evidence="6 7" key="1">
    <citation type="submission" date="2009-11" db="EMBL/GenBank/DDBJ databases">
        <title>Annotation of Allomyces macrogynus ATCC 38327.</title>
        <authorList>
            <consortium name="The Broad Institute Genome Sequencing Platform"/>
            <person name="Russ C."/>
            <person name="Cuomo C."/>
            <person name="Burger G."/>
            <person name="Gray M.W."/>
            <person name="Holland P.W.H."/>
            <person name="King N."/>
            <person name="Lang F.B.F."/>
            <person name="Roger A.J."/>
            <person name="Ruiz-Trillo I."/>
            <person name="Young S.K."/>
            <person name="Zeng Q."/>
            <person name="Gargeya S."/>
            <person name="Fitzgerald M."/>
            <person name="Haas B."/>
            <person name="Abouelleil A."/>
            <person name="Alvarado L."/>
            <person name="Arachchi H.M."/>
            <person name="Berlin A."/>
            <person name="Chapman S.B."/>
            <person name="Gearin G."/>
            <person name="Goldberg J."/>
            <person name="Griggs A."/>
            <person name="Gujja S."/>
            <person name="Hansen M."/>
            <person name="Heiman D."/>
            <person name="Howarth C."/>
            <person name="Larimer J."/>
            <person name="Lui A."/>
            <person name="MacDonald P.J.P."/>
            <person name="McCowen C."/>
            <person name="Montmayeur A."/>
            <person name="Murphy C."/>
            <person name="Neiman D."/>
            <person name="Pearson M."/>
            <person name="Priest M."/>
            <person name="Roberts A."/>
            <person name="Saif S."/>
            <person name="Shea T."/>
            <person name="Sisk P."/>
            <person name="Stolte C."/>
            <person name="Sykes S."/>
            <person name="Wortman J."/>
            <person name="Nusbaum C."/>
            <person name="Birren B."/>
        </authorList>
    </citation>
    <scope>NUCLEOTIDE SEQUENCE [LARGE SCALE GENOMIC DNA]</scope>
    <source>
        <strain evidence="6 7">ATCC 38327</strain>
    </source>
</reference>
<reference evidence="7" key="2">
    <citation type="submission" date="2009-11" db="EMBL/GenBank/DDBJ databases">
        <title>The Genome Sequence of Allomyces macrogynus strain ATCC 38327.</title>
        <authorList>
            <consortium name="The Broad Institute Genome Sequencing Platform"/>
            <person name="Russ C."/>
            <person name="Cuomo C."/>
            <person name="Shea T."/>
            <person name="Young S.K."/>
            <person name="Zeng Q."/>
            <person name="Koehrsen M."/>
            <person name="Haas B."/>
            <person name="Borodovsky M."/>
            <person name="Guigo R."/>
            <person name="Alvarado L."/>
            <person name="Berlin A."/>
            <person name="Borenstein D."/>
            <person name="Chen Z."/>
            <person name="Engels R."/>
            <person name="Freedman E."/>
            <person name="Gellesch M."/>
            <person name="Goldberg J."/>
            <person name="Griggs A."/>
            <person name="Gujja S."/>
            <person name="Heiman D."/>
            <person name="Hepburn T."/>
            <person name="Howarth C."/>
            <person name="Jen D."/>
            <person name="Larson L."/>
            <person name="Lewis B."/>
            <person name="Mehta T."/>
            <person name="Park D."/>
            <person name="Pearson M."/>
            <person name="Roberts A."/>
            <person name="Saif S."/>
            <person name="Shenoy N."/>
            <person name="Sisk P."/>
            <person name="Stolte C."/>
            <person name="Sykes S."/>
            <person name="Walk T."/>
            <person name="White J."/>
            <person name="Yandava C."/>
            <person name="Burger G."/>
            <person name="Gray M.W."/>
            <person name="Holland P.W.H."/>
            <person name="King N."/>
            <person name="Lang F.B.F."/>
            <person name="Roger A.J."/>
            <person name="Ruiz-Trillo I."/>
            <person name="Lander E."/>
            <person name="Nusbaum C."/>
        </authorList>
    </citation>
    <scope>NUCLEOTIDE SEQUENCE [LARGE SCALE GENOMIC DNA]</scope>
    <source>
        <strain evidence="7">ATCC 38327</strain>
    </source>
</reference>
<keyword evidence="4" id="KW-0472">Membrane</keyword>
<feature type="region of interest" description="Disordered" evidence="3">
    <location>
        <begin position="23"/>
        <end position="66"/>
    </location>
</feature>
<keyword evidence="4" id="KW-0812">Transmembrane</keyword>
<dbReference type="InterPro" id="IPR001452">
    <property type="entry name" value="SH3_domain"/>
</dbReference>
<accession>A0A0L0SYE6</accession>
<feature type="domain" description="SH3" evidence="5">
    <location>
        <begin position="266"/>
        <end position="327"/>
    </location>
</feature>
<dbReference type="SUPFAM" id="SSF50044">
    <property type="entry name" value="SH3-domain"/>
    <property type="match status" value="1"/>
</dbReference>
<feature type="region of interest" description="Disordered" evidence="3">
    <location>
        <begin position="206"/>
        <end position="235"/>
    </location>
</feature>
<dbReference type="SMART" id="SM00326">
    <property type="entry name" value="SH3"/>
    <property type="match status" value="1"/>
</dbReference>
<dbReference type="AlphaFoldDB" id="A0A0L0SYE6"/>
<dbReference type="OrthoDB" id="5340910at2759"/>
<keyword evidence="7" id="KW-1185">Reference proteome</keyword>
<evidence type="ECO:0000256" key="4">
    <source>
        <dbReference type="SAM" id="Phobius"/>
    </source>
</evidence>
<protein>
    <recommendedName>
        <fullName evidence="5">SH3 domain-containing protein</fullName>
    </recommendedName>
</protein>
<evidence type="ECO:0000313" key="7">
    <source>
        <dbReference type="Proteomes" id="UP000054350"/>
    </source>
</evidence>
<dbReference type="Gene3D" id="2.30.30.40">
    <property type="entry name" value="SH3 Domains"/>
    <property type="match status" value="1"/>
</dbReference>
<keyword evidence="4" id="KW-1133">Transmembrane helix</keyword>
<feature type="transmembrane region" description="Helical" evidence="4">
    <location>
        <begin position="83"/>
        <end position="105"/>
    </location>
</feature>
<evidence type="ECO:0000256" key="2">
    <source>
        <dbReference type="PROSITE-ProRule" id="PRU00192"/>
    </source>
</evidence>
<dbReference type="STRING" id="578462.A0A0L0SYE6"/>
<dbReference type="EMBL" id="GG745353">
    <property type="protein sequence ID" value="KNE67430.1"/>
    <property type="molecule type" value="Genomic_DNA"/>
</dbReference>
<proteinExistence type="predicted"/>